<keyword evidence="1" id="KW-0539">Nucleus</keyword>
<organism evidence="3 4">
    <name type="scientific">Madurella mycetomatis</name>
    <dbReference type="NCBI Taxonomy" id="100816"/>
    <lineage>
        <taxon>Eukaryota</taxon>
        <taxon>Fungi</taxon>
        <taxon>Dikarya</taxon>
        <taxon>Ascomycota</taxon>
        <taxon>Pezizomycotina</taxon>
        <taxon>Sordariomycetes</taxon>
        <taxon>Sordariomycetidae</taxon>
        <taxon>Sordariales</taxon>
        <taxon>Sordariales incertae sedis</taxon>
        <taxon>Madurella</taxon>
    </lineage>
</organism>
<dbReference type="Pfam" id="PF00172">
    <property type="entry name" value="Zn_clus"/>
    <property type="match status" value="1"/>
</dbReference>
<name>A0A175WEF0_9PEZI</name>
<dbReference type="GO" id="GO:0008270">
    <property type="term" value="F:zinc ion binding"/>
    <property type="evidence" value="ECO:0007669"/>
    <property type="project" value="InterPro"/>
</dbReference>
<dbReference type="AlphaFoldDB" id="A0A175WEF0"/>
<dbReference type="Proteomes" id="UP000078237">
    <property type="component" value="Unassembled WGS sequence"/>
</dbReference>
<sequence>MDAKFLVLSIKEPGAKVGVREYHKRKHHTKDRLGCSSCKQRRIKCDKTRPTCLRCARSQRQCRYEATVRRQEQPDDSSTAMVGRVVIPSCPTTIVESILEQQMKTRGILKTGRISTPVRTLLSHLTNGQGSGVFGIMTFLDPSIWDLSCRHPHLLAALLAVSACHLNHHTADASAHRVAQYTFASTALELFRPALLQELNSAAGSDALLLTSMMLNALAFAAVDEDSDLCTSWVFSDDKNRLSWLELQLGVKPLLIATRPFRRQSLLQPMFAASDDEQKTFSTDTASLERVPEGWAELISDNLDHCSMDSGHGSGKKEATFDQVLAGPVRILAETERLQPSEENMFRYVQFVGKIGPEFLRLLYERDERALWIFGYWLGLLGHMGMWWSSKRAQRDWAAIRTFLVETKGVCRRRGLQGAMWRRRMEEYCAVGYARTETQC</sequence>
<dbReference type="SUPFAM" id="SSF57701">
    <property type="entry name" value="Zn2/Cys6 DNA-binding domain"/>
    <property type="match status" value="1"/>
</dbReference>
<keyword evidence="4" id="KW-1185">Reference proteome</keyword>
<feature type="domain" description="Zn(2)-C6 fungal-type" evidence="2">
    <location>
        <begin position="34"/>
        <end position="64"/>
    </location>
</feature>
<dbReference type="InterPro" id="IPR021858">
    <property type="entry name" value="Fun_TF"/>
</dbReference>
<reference evidence="3 4" key="1">
    <citation type="journal article" date="2016" name="Genome Announc.">
        <title>Genome Sequence of Madurella mycetomatis mm55, Isolated from a Human Mycetoma Case in Sudan.</title>
        <authorList>
            <person name="Smit S."/>
            <person name="Derks M.F."/>
            <person name="Bervoets S."/>
            <person name="Fahal A."/>
            <person name="van Leeuwen W."/>
            <person name="van Belkum A."/>
            <person name="van de Sande W.W."/>
        </authorList>
    </citation>
    <scope>NUCLEOTIDE SEQUENCE [LARGE SCALE GENOMIC DNA]</scope>
    <source>
        <strain evidence="4">mm55</strain>
    </source>
</reference>
<proteinExistence type="predicted"/>
<dbReference type="EMBL" id="LCTW02000038">
    <property type="protein sequence ID" value="KXX81294.1"/>
    <property type="molecule type" value="Genomic_DNA"/>
</dbReference>
<dbReference type="Pfam" id="PF11951">
    <property type="entry name" value="Fungal_trans_2"/>
    <property type="match status" value="1"/>
</dbReference>
<dbReference type="InterPro" id="IPR001138">
    <property type="entry name" value="Zn2Cys6_DnaBD"/>
</dbReference>
<dbReference type="STRING" id="100816.A0A175WEF0"/>
<dbReference type="PROSITE" id="PS50048">
    <property type="entry name" value="ZN2_CY6_FUNGAL_2"/>
    <property type="match status" value="1"/>
</dbReference>
<dbReference type="InterPro" id="IPR036864">
    <property type="entry name" value="Zn2-C6_fun-type_DNA-bd_sf"/>
</dbReference>
<gene>
    <name evidence="3" type="ORF">MMYC01_201919</name>
</gene>
<protein>
    <submittedName>
        <fullName evidence="3">Sterol uptake control protein 2</fullName>
    </submittedName>
</protein>
<evidence type="ECO:0000313" key="3">
    <source>
        <dbReference type="EMBL" id="KXX81294.1"/>
    </source>
</evidence>
<dbReference type="PANTHER" id="PTHR47657">
    <property type="entry name" value="STEROL REGULATORY ELEMENT-BINDING PROTEIN ECM22"/>
    <property type="match status" value="1"/>
</dbReference>
<dbReference type="InterPro" id="IPR052400">
    <property type="entry name" value="Zn2-C6_fungal_TF"/>
</dbReference>
<dbReference type="SMART" id="SM00066">
    <property type="entry name" value="GAL4"/>
    <property type="match status" value="1"/>
</dbReference>
<evidence type="ECO:0000256" key="1">
    <source>
        <dbReference type="ARBA" id="ARBA00023242"/>
    </source>
</evidence>
<dbReference type="VEuPathDB" id="FungiDB:MMYC01_201919"/>
<dbReference type="CDD" id="cd00067">
    <property type="entry name" value="GAL4"/>
    <property type="match status" value="1"/>
</dbReference>
<dbReference type="OrthoDB" id="648861at2759"/>
<evidence type="ECO:0000313" key="4">
    <source>
        <dbReference type="Proteomes" id="UP000078237"/>
    </source>
</evidence>
<dbReference type="Gene3D" id="4.10.240.10">
    <property type="entry name" value="Zn(2)-C6 fungal-type DNA-binding domain"/>
    <property type="match status" value="1"/>
</dbReference>
<evidence type="ECO:0000259" key="2">
    <source>
        <dbReference type="PROSITE" id="PS50048"/>
    </source>
</evidence>
<accession>A0A175WEF0</accession>
<comment type="caution">
    <text evidence="3">The sequence shown here is derived from an EMBL/GenBank/DDBJ whole genome shotgun (WGS) entry which is preliminary data.</text>
</comment>
<dbReference type="PANTHER" id="PTHR47657:SF11">
    <property type="entry name" value="FINGER DOMAIN PROTEIN, PUTATIVE (AFU_ORTHOLOGUE AFUA_1G01650)-RELATED"/>
    <property type="match status" value="1"/>
</dbReference>
<dbReference type="GO" id="GO:0000981">
    <property type="term" value="F:DNA-binding transcription factor activity, RNA polymerase II-specific"/>
    <property type="evidence" value="ECO:0007669"/>
    <property type="project" value="InterPro"/>
</dbReference>
<dbReference type="PROSITE" id="PS00463">
    <property type="entry name" value="ZN2_CY6_FUNGAL_1"/>
    <property type="match status" value="1"/>
</dbReference>